<dbReference type="EMBL" id="JBHLTS010000007">
    <property type="protein sequence ID" value="MFC0513358.1"/>
    <property type="molecule type" value="Genomic_DNA"/>
</dbReference>
<proteinExistence type="predicted"/>
<evidence type="ECO:0000313" key="1">
    <source>
        <dbReference type="EMBL" id="MFC0513358.1"/>
    </source>
</evidence>
<accession>A0ABV6L0V6</accession>
<comment type="caution">
    <text evidence="1">The sequence shown here is derived from an EMBL/GenBank/DDBJ whole genome shotgun (WGS) entry which is preliminary data.</text>
</comment>
<reference evidence="1 2" key="1">
    <citation type="submission" date="2024-09" db="EMBL/GenBank/DDBJ databases">
        <authorList>
            <person name="Sun Q."/>
            <person name="Mori K."/>
        </authorList>
    </citation>
    <scope>NUCLEOTIDE SEQUENCE [LARGE SCALE GENOMIC DNA]</scope>
    <source>
        <strain evidence="1 2">NCAIM B.02415</strain>
    </source>
</reference>
<organism evidence="1 2">
    <name type="scientific">Mucilaginibacter angelicae</name>
    <dbReference type="NCBI Taxonomy" id="869718"/>
    <lineage>
        <taxon>Bacteria</taxon>
        <taxon>Pseudomonadati</taxon>
        <taxon>Bacteroidota</taxon>
        <taxon>Sphingobacteriia</taxon>
        <taxon>Sphingobacteriales</taxon>
        <taxon>Sphingobacteriaceae</taxon>
        <taxon>Mucilaginibacter</taxon>
    </lineage>
</organism>
<keyword evidence="2" id="KW-1185">Reference proteome</keyword>
<dbReference type="Proteomes" id="UP001589828">
    <property type="component" value="Unassembled WGS sequence"/>
</dbReference>
<name>A0ABV6L0V6_9SPHI</name>
<sequence>MKKKIKLHFEELENEFPTIISSEELKSILGGAYGDASSWGNQDGFLNNVNTMLSSGLLNYVGGSNFMGNYNTLWFSNGSNITSLFGSAPAGNNIWNFGSSGGISFGSAHIGSTINPAPLVGTFNGWNTQFTMPGLSNPTLKITTPGGTSYTIKYSSGTTTLTITLGF</sequence>
<dbReference type="RefSeq" id="WP_377021226.1">
    <property type="nucleotide sequence ID" value="NZ_JBHLTS010000007.1"/>
</dbReference>
<evidence type="ECO:0000313" key="2">
    <source>
        <dbReference type="Proteomes" id="UP001589828"/>
    </source>
</evidence>
<protein>
    <submittedName>
        <fullName evidence="1">Uncharacterized protein</fullName>
    </submittedName>
</protein>
<gene>
    <name evidence="1" type="ORF">ACFFGT_04075</name>
</gene>